<dbReference type="Gene3D" id="2.20.70.10">
    <property type="match status" value="1"/>
</dbReference>
<evidence type="ECO:0000259" key="2">
    <source>
        <dbReference type="SMART" id="SM00456"/>
    </source>
</evidence>
<feature type="compositionally biased region" description="Gly residues" evidence="1">
    <location>
        <begin position="96"/>
        <end position="106"/>
    </location>
</feature>
<gene>
    <name evidence="3" type="ORF">SERLADRAFT_459998</name>
</gene>
<proteinExistence type="predicted"/>
<dbReference type="AlphaFoldDB" id="F8NP43"/>
<dbReference type="GeneID" id="18818016"/>
<accession>F8NP43</accession>
<dbReference type="EMBL" id="GL945431">
    <property type="protein sequence ID" value="EGO27128.1"/>
    <property type="molecule type" value="Genomic_DNA"/>
</dbReference>
<dbReference type="RefSeq" id="XP_007315219.1">
    <property type="nucleotide sequence ID" value="XM_007315157.1"/>
</dbReference>
<dbReference type="Proteomes" id="UP000008064">
    <property type="component" value="Unassembled WGS sequence"/>
</dbReference>
<feature type="region of interest" description="Disordered" evidence="1">
    <location>
        <begin position="1"/>
        <end position="22"/>
    </location>
</feature>
<evidence type="ECO:0000313" key="3">
    <source>
        <dbReference type="EMBL" id="EGO27128.1"/>
    </source>
</evidence>
<feature type="compositionally biased region" description="Low complexity" evidence="1">
    <location>
        <begin position="83"/>
        <end position="95"/>
    </location>
</feature>
<dbReference type="HOGENOM" id="CLU_1161745_0_0_1"/>
<dbReference type="SUPFAM" id="SSF51045">
    <property type="entry name" value="WW domain"/>
    <property type="match status" value="1"/>
</dbReference>
<feature type="domain" description="WW" evidence="2">
    <location>
        <begin position="16"/>
        <end position="51"/>
    </location>
</feature>
<dbReference type="InterPro" id="IPR001202">
    <property type="entry name" value="WW_dom"/>
</dbReference>
<dbReference type="SMART" id="SM00456">
    <property type="entry name" value="WW"/>
    <property type="match status" value="1"/>
</dbReference>
<dbReference type="OrthoDB" id="2367685at2759"/>
<feature type="compositionally biased region" description="Gly residues" evidence="1">
    <location>
        <begin position="114"/>
        <end position="139"/>
    </location>
</feature>
<dbReference type="KEGG" id="sla:SERLADRAFT_459998"/>
<sequence>MASPPPYSGSGPNPRELPPGWTSQWDSNYNAWFYVNTRENPPRSSWVHPYATAPSRSPPPQQFAPAMGAPPNREFNRSPYGEYNQGGWQNQPPQQYGGGPPGGYGTGYQPSYGGPPGGGYGGPQGEYRGNPGGYGGPMGGYPQEQERGFFGGGQSRPTYQQQPPAPPKKSGPGMGTALLEVALDSLEALSLWMHSKIIMKMSGKKATIKASKMAQTIMEEEAMTIMAVTTGKAAKHNLT</sequence>
<reference evidence="3" key="1">
    <citation type="submission" date="2011-04" db="EMBL/GenBank/DDBJ databases">
        <title>Evolution of plant cell wall degrading machinery underlies the functional diversity of forest fungi.</title>
        <authorList>
            <consortium name="US DOE Joint Genome Institute (JGI-PGF)"/>
            <person name="Eastwood D.C."/>
            <person name="Floudas D."/>
            <person name="Binder M."/>
            <person name="Majcherczyk A."/>
            <person name="Schneider P."/>
            <person name="Aerts A."/>
            <person name="Asiegbu F.O."/>
            <person name="Baker S.E."/>
            <person name="Barry K."/>
            <person name="Bendiksby M."/>
            <person name="Blumentritt M."/>
            <person name="Coutinho P.M."/>
            <person name="Cullen D."/>
            <person name="Cullen D."/>
            <person name="Gathman A."/>
            <person name="Goodell B."/>
            <person name="Henrissat B."/>
            <person name="Ihrmark K."/>
            <person name="Kauserud H."/>
            <person name="Kohler A."/>
            <person name="LaButti K."/>
            <person name="Lapidus A."/>
            <person name="Lavin J.L."/>
            <person name="Lee Y.-H."/>
            <person name="Lindquist E."/>
            <person name="Lilly W."/>
            <person name="Lucas S."/>
            <person name="Morin E."/>
            <person name="Murat C."/>
            <person name="Oguiza J.A."/>
            <person name="Park J."/>
            <person name="Pisabarro A.G."/>
            <person name="Riley R."/>
            <person name="Rosling A."/>
            <person name="Salamov A."/>
            <person name="Schmidt O."/>
            <person name="Schmutz J."/>
            <person name="Skrede I."/>
            <person name="Stenlid J."/>
            <person name="Wiebenga A."/>
            <person name="Xie X."/>
            <person name="Kues U."/>
            <person name="Hibbett D.S."/>
            <person name="Hoffmeister D."/>
            <person name="Hogberg N."/>
            <person name="Martin F."/>
            <person name="Grigoriev I.V."/>
            <person name="Watkinson S.C."/>
        </authorList>
    </citation>
    <scope>NUCLEOTIDE SEQUENCE</scope>
    <source>
        <strain evidence="3">S7.9</strain>
    </source>
</reference>
<protein>
    <recommendedName>
        <fullName evidence="2">WW domain-containing protein</fullName>
    </recommendedName>
</protein>
<feature type="region of interest" description="Disordered" evidence="1">
    <location>
        <begin position="39"/>
        <end position="174"/>
    </location>
</feature>
<organism>
    <name type="scientific">Serpula lacrymans var. lacrymans (strain S7.9)</name>
    <name type="common">Dry rot fungus</name>
    <dbReference type="NCBI Taxonomy" id="578457"/>
    <lineage>
        <taxon>Eukaryota</taxon>
        <taxon>Fungi</taxon>
        <taxon>Dikarya</taxon>
        <taxon>Basidiomycota</taxon>
        <taxon>Agaricomycotina</taxon>
        <taxon>Agaricomycetes</taxon>
        <taxon>Agaricomycetidae</taxon>
        <taxon>Boletales</taxon>
        <taxon>Coniophorineae</taxon>
        <taxon>Serpulaceae</taxon>
        <taxon>Serpula</taxon>
    </lineage>
</organism>
<dbReference type="InterPro" id="IPR036020">
    <property type="entry name" value="WW_dom_sf"/>
</dbReference>
<name>F8NP43_SERL9</name>
<evidence type="ECO:0000256" key="1">
    <source>
        <dbReference type="SAM" id="MobiDB-lite"/>
    </source>
</evidence>